<keyword evidence="6" id="KW-1185">Reference proteome</keyword>
<dbReference type="RefSeq" id="WP_246337047.1">
    <property type="nucleotide sequence ID" value="NZ_BAABBG010000001.1"/>
</dbReference>
<feature type="domain" description="TonB-dependent receptor plug" evidence="4">
    <location>
        <begin position="53"/>
        <end position="134"/>
    </location>
</feature>
<dbReference type="InterPro" id="IPR012910">
    <property type="entry name" value="Plug_dom"/>
</dbReference>
<comment type="caution">
    <text evidence="5">The sequence shown here is derived from an EMBL/GenBank/DDBJ whole genome shotgun (WGS) entry which is preliminary data.</text>
</comment>
<feature type="signal peptide" evidence="3">
    <location>
        <begin position="1"/>
        <end position="26"/>
    </location>
</feature>
<organism evidence="5 6">
    <name type="scientific">Sphingorhabdus rigui</name>
    <dbReference type="NCBI Taxonomy" id="1282858"/>
    <lineage>
        <taxon>Bacteria</taxon>
        <taxon>Pseudomonadati</taxon>
        <taxon>Pseudomonadota</taxon>
        <taxon>Alphaproteobacteria</taxon>
        <taxon>Sphingomonadales</taxon>
        <taxon>Sphingomonadaceae</taxon>
        <taxon>Sphingorhabdus</taxon>
    </lineage>
</organism>
<evidence type="ECO:0000259" key="4">
    <source>
        <dbReference type="Pfam" id="PF07715"/>
    </source>
</evidence>
<evidence type="ECO:0000256" key="2">
    <source>
        <dbReference type="ARBA" id="ARBA00023077"/>
    </source>
</evidence>
<dbReference type="InterPro" id="IPR037066">
    <property type="entry name" value="Plug_dom_sf"/>
</dbReference>
<reference evidence="5 6" key="1">
    <citation type="submission" date="2020-08" db="EMBL/GenBank/DDBJ databases">
        <title>Genomic Encyclopedia of Type Strains, Phase IV (KMG-IV): sequencing the most valuable type-strain genomes for metagenomic binning, comparative biology and taxonomic classification.</title>
        <authorList>
            <person name="Goeker M."/>
        </authorList>
    </citation>
    <scope>NUCLEOTIDE SEQUENCE [LARGE SCALE GENOMIC DNA]</scope>
    <source>
        <strain evidence="5 6">DSM 29050</strain>
    </source>
</reference>
<dbReference type="SUPFAM" id="SSF56935">
    <property type="entry name" value="Porins"/>
    <property type="match status" value="1"/>
</dbReference>
<name>A0A840B378_9SPHN</name>
<dbReference type="Pfam" id="PF07715">
    <property type="entry name" value="Plug"/>
    <property type="match status" value="1"/>
</dbReference>
<proteinExistence type="predicted"/>
<feature type="chain" id="PRO_5032553710" evidence="3">
    <location>
        <begin position="27"/>
        <end position="147"/>
    </location>
</feature>
<dbReference type="GO" id="GO:0006811">
    <property type="term" value="P:monoatomic ion transport"/>
    <property type="evidence" value="ECO:0007669"/>
    <property type="project" value="UniProtKB-KW"/>
</dbReference>
<evidence type="ECO:0000256" key="1">
    <source>
        <dbReference type="ARBA" id="ARBA00023065"/>
    </source>
</evidence>
<evidence type="ECO:0000256" key="3">
    <source>
        <dbReference type="SAM" id="SignalP"/>
    </source>
</evidence>
<dbReference type="EMBL" id="JACIEA010000001">
    <property type="protein sequence ID" value="MBB3942685.1"/>
    <property type="molecule type" value="Genomic_DNA"/>
</dbReference>
<keyword evidence="1" id="KW-0406">Ion transport</keyword>
<dbReference type="PANTHER" id="PTHR32552">
    <property type="entry name" value="FERRICHROME IRON RECEPTOR-RELATED"/>
    <property type="match status" value="1"/>
</dbReference>
<evidence type="ECO:0000313" key="5">
    <source>
        <dbReference type="EMBL" id="MBB3942685.1"/>
    </source>
</evidence>
<dbReference type="PANTHER" id="PTHR32552:SF81">
    <property type="entry name" value="TONB-DEPENDENT OUTER MEMBRANE RECEPTOR"/>
    <property type="match status" value="1"/>
</dbReference>
<keyword evidence="5" id="KW-0675">Receptor</keyword>
<accession>A0A840B378</accession>
<keyword evidence="3" id="KW-0732">Signal</keyword>
<dbReference type="Gene3D" id="2.170.130.10">
    <property type="entry name" value="TonB-dependent receptor, plug domain"/>
    <property type="match status" value="1"/>
</dbReference>
<keyword evidence="2" id="KW-0798">TonB box</keyword>
<evidence type="ECO:0000313" key="6">
    <source>
        <dbReference type="Proteomes" id="UP000581447"/>
    </source>
</evidence>
<dbReference type="Proteomes" id="UP000581447">
    <property type="component" value="Unassembled WGS sequence"/>
</dbReference>
<keyword evidence="1" id="KW-0813">Transport</keyword>
<dbReference type="AlphaFoldDB" id="A0A840B378"/>
<dbReference type="InterPro" id="IPR039426">
    <property type="entry name" value="TonB-dep_rcpt-like"/>
</dbReference>
<protein>
    <submittedName>
        <fullName evidence="5">Outer membrane receptor protein involved in Fe transport</fullName>
    </submittedName>
</protein>
<gene>
    <name evidence="5" type="ORF">GGR91_000907</name>
</gene>
<sequence>MKRTVSLHLVSLAAIAAFQTTTPVFAAVDDATRQDNSGLVDIVVTATKRETNLQDTPIAIAVMSDEDLKKRQVQSLLDLADGGIPSLRVATFESRQTALTVGMRGIVPGDANQPAREQGVGVYIDGVYLGRQHGLNAGFWMYSALRF</sequence>